<dbReference type="GeneID" id="107070614"/>
<dbReference type="NCBIfam" id="NF033379">
    <property type="entry name" value="FrucBisAld_I"/>
    <property type="match status" value="1"/>
</dbReference>
<evidence type="ECO:0000256" key="5">
    <source>
        <dbReference type="ARBA" id="ARBA00023239"/>
    </source>
</evidence>
<evidence type="ECO:0000256" key="3">
    <source>
        <dbReference type="ARBA" id="ARBA00013068"/>
    </source>
</evidence>
<evidence type="ECO:0000256" key="4">
    <source>
        <dbReference type="ARBA" id="ARBA00023152"/>
    </source>
</evidence>
<comment type="similarity">
    <text evidence="2">Belongs to the class I fructose-bisphosphate aldolase family.</text>
</comment>
<dbReference type="RefSeq" id="XP_015184462.1">
    <property type="nucleotide sequence ID" value="XM_015328976.1"/>
</dbReference>
<evidence type="ECO:0000256" key="2">
    <source>
        <dbReference type="ARBA" id="ARBA00010387"/>
    </source>
</evidence>
<dbReference type="Gene3D" id="3.20.20.70">
    <property type="entry name" value="Aldolase class I"/>
    <property type="match status" value="1"/>
</dbReference>
<dbReference type="InterPro" id="IPR013785">
    <property type="entry name" value="Aldolase_TIM"/>
</dbReference>
<accession>A0ABM1IW75</accession>
<name>A0ABM1IW75_POLDO</name>
<dbReference type="EC" id="4.1.2.13" evidence="3"/>
<protein>
    <recommendedName>
        <fullName evidence="3">fructose-bisphosphate aldolase</fullName>
        <ecNumber evidence="3">4.1.2.13</ecNumber>
    </recommendedName>
</protein>
<sequence>MASAAPRCFCKDKVSEKFSDLDAASSIELKKIIETLSVPGKGLLASDESPMSLNDTFGEIGIENTENSRREYRQMLFSAYKPELTKYISGIILHHETLYQKTTDGINFAEFLQQRNIVPGIKVDQGLINLCGTEEELTTEGLDNLKERCIQYKREGCYFTKWRCVYSISETKPSQLLMSVNANTLARYATICQRARLVPIVEPEILTTGEHSIEKALQIHEQVLSILFRAFNEHRVYLEGMILKPAMVLPGVKNIKKYTPQIVAEYTLKALQRTVPPAVPTILFLSNGQATDDDDDHDHDHDNDNDSILNLNAINMLEGKKPWTLSFCYGRCLQNEVLKTWKGNVANVEAAHSILLGKAKLCSEASLGKLSIQNVRAKNIY</sequence>
<reference evidence="7" key="1">
    <citation type="submission" date="2025-08" db="UniProtKB">
        <authorList>
            <consortium name="RefSeq"/>
        </authorList>
    </citation>
    <scope>IDENTIFICATION</scope>
    <source>
        <tissue evidence="7">Whole body</tissue>
    </source>
</reference>
<evidence type="ECO:0000313" key="7">
    <source>
        <dbReference type="RefSeq" id="XP_015184462.1"/>
    </source>
</evidence>
<keyword evidence="5" id="KW-0456">Lyase</keyword>
<dbReference type="Proteomes" id="UP000694924">
    <property type="component" value="Unplaced"/>
</dbReference>
<dbReference type="SUPFAM" id="SSF51569">
    <property type="entry name" value="Aldolase"/>
    <property type="match status" value="1"/>
</dbReference>
<dbReference type="InterPro" id="IPR000741">
    <property type="entry name" value="FBA_I"/>
</dbReference>
<comment type="pathway">
    <text evidence="1">Carbohydrate degradation; glycolysis; D-glyceraldehyde 3-phosphate and glycerone phosphate from D-glucose: step 4/4.</text>
</comment>
<organism evidence="6 7">
    <name type="scientific">Polistes dominula</name>
    <name type="common">European paper wasp</name>
    <name type="synonym">Vespa dominula</name>
    <dbReference type="NCBI Taxonomy" id="743375"/>
    <lineage>
        <taxon>Eukaryota</taxon>
        <taxon>Metazoa</taxon>
        <taxon>Ecdysozoa</taxon>
        <taxon>Arthropoda</taxon>
        <taxon>Hexapoda</taxon>
        <taxon>Insecta</taxon>
        <taxon>Pterygota</taxon>
        <taxon>Neoptera</taxon>
        <taxon>Endopterygota</taxon>
        <taxon>Hymenoptera</taxon>
        <taxon>Apocrita</taxon>
        <taxon>Aculeata</taxon>
        <taxon>Vespoidea</taxon>
        <taxon>Vespidae</taxon>
        <taxon>Polistinae</taxon>
        <taxon>Polistini</taxon>
        <taxon>Polistes</taxon>
    </lineage>
</organism>
<evidence type="ECO:0000313" key="6">
    <source>
        <dbReference type="Proteomes" id="UP000694924"/>
    </source>
</evidence>
<dbReference type="Pfam" id="PF00274">
    <property type="entry name" value="Glycolytic"/>
    <property type="match status" value="1"/>
</dbReference>
<gene>
    <name evidence="7" type="primary">LOC107070614</name>
</gene>
<proteinExistence type="inferred from homology"/>
<dbReference type="PANTHER" id="PTHR11627">
    <property type="entry name" value="FRUCTOSE-BISPHOSPHATE ALDOLASE"/>
    <property type="match status" value="1"/>
</dbReference>
<keyword evidence="6" id="KW-1185">Reference proteome</keyword>
<evidence type="ECO:0000256" key="1">
    <source>
        <dbReference type="ARBA" id="ARBA00004714"/>
    </source>
</evidence>
<keyword evidence="4" id="KW-0324">Glycolysis</keyword>